<evidence type="ECO:0000313" key="7">
    <source>
        <dbReference type="Proteomes" id="UP000091820"/>
    </source>
</evidence>
<dbReference type="InterPro" id="IPR018338">
    <property type="entry name" value="Carbonic_anhydrase_a-class_CS"/>
</dbReference>
<comment type="similarity">
    <text evidence="1 4">Belongs to the alpha-carbonic anhydrase family.</text>
</comment>
<keyword evidence="3 4" id="KW-0862">Zinc</keyword>
<dbReference type="SMART" id="SM01057">
    <property type="entry name" value="Carb_anhydrase"/>
    <property type="match status" value="1"/>
</dbReference>
<dbReference type="InterPro" id="IPR001148">
    <property type="entry name" value="CA_dom"/>
</dbReference>
<name>A0A1A9WYK7_9MUSC</name>
<dbReference type="Gene3D" id="3.10.200.10">
    <property type="entry name" value="Alpha carbonic anhydrase"/>
    <property type="match status" value="1"/>
</dbReference>
<evidence type="ECO:0000256" key="3">
    <source>
        <dbReference type="ARBA" id="ARBA00022833"/>
    </source>
</evidence>
<evidence type="ECO:0000256" key="4">
    <source>
        <dbReference type="RuleBase" id="RU367011"/>
    </source>
</evidence>
<dbReference type="PROSITE" id="PS00162">
    <property type="entry name" value="ALPHA_CA_1"/>
    <property type="match status" value="1"/>
</dbReference>
<organism evidence="6 7">
    <name type="scientific">Glossina brevipalpis</name>
    <dbReference type="NCBI Taxonomy" id="37001"/>
    <lineage>
        <taxon>Eukaryota</taxon>
        <taxon>Metazoa</taxon>
        <taxon>Ecdysozoa</taxon>
        <taxon>Arthropoda</taxon>
        <taxon>Hexapoda</taxon>
        <taxon>Insecta</taxon>
        <taxon>Pterygota</taxon>
        <taxon>Neoptera</taxon>
        <taxon>Endopterygota</taxon>
        <taxon>Diptera</taxon>
        <taxon>Brachycera</taxon>
        <taxon>Muscomorpha</taxon>
        <taxon>Hippoboscoidea</taxon>
        <taxon>Glossinidae</taxon>
        <taxon>Glossina</taxon>
    </lineage>
</organism>
<dbReference type="STRING" id="37001.A0A1A9WYK7"/>
<dbReference type="CDD" id="cd00326">
    <property type="entry name" value="alpha_CA"/>
    <property type="match status" value="1"/>
</dbReference>
<evidence type="ECO:0000256" key="2">
    <source>
        <dbReference type="ARBA" id="ARBA00022723"/>
    </source>
</evidence>
<dbReference type="AlphaFoldDB" id="A0A1A9WYK7"/>
<dbReference type="EC" id="4.2.1.1" evidence="4"/>
<dbReference type="PANTHER" id="PTHR18952:SF137">
    <property type="entry name" value="CARBONIC ANHYDRASE"/>
    <property type="match status" value="1"/>
</dbReference>
<evidence type="ECO:0000313" key="6">
    <source>
        <dbReference type="EnsemblMetazoa" id="GBRI037415-PA"/>
    </source>
</evidence>
<dbReference type="GO" id="GO:0005737">
    <property type="term" value="C:cytoplasm"/>
    <property type="evidence" value="ECO:0007669"/>
    <property type="project" value="TreeGrafter"/>
</dbReference>
<dbReference type="Pfam" id="PF00194">
    <property type="entry name" value="Carb_anhydrase"/>
    <property type="match status" value="1"/>
</dbReference>
<evidence type="ECO:0000256" key="1">
    <source>
        <dbReference type="ARBA" id="ARBA00010718"/>
    </source>
</evidence>
<dbReference type="GO" id="GO:0008270">
    <property type="term" value="F:zinc ion binding"/>
    <property type="evidence" value="ECO:0007669"/>
    <property type="project" value="UniProtKB-UniRule"/>
</dbReference>
<keyword evidence="2 4" id="KW-0479">Metal-binding</keyword>
<dbReference type="VEuPathDB" id="VectorBase:GBRI037415"/>
<keyword evidence="7" id="KW-1185">Reference proteome</keyword>
<comment type="cofactor">
    <cofactor evidence="4">
        <name>Zn(2+)</name>
        <dbReference type="ChEBI" id="CHEBI:29105"/>
    </cofactor>
</comment>
<dbReference type="InterPro" id="IPR023561">
    <property type="entry name" value="Carbonic_anhydrase_a-class"/>
</dbReference>
<comment type="catalytic activity">
    <reaction evidence="4">
        <text>hydrogencarbonate + H(+) = CO2 + H2O</text>
        <dbReference type="Rhea" id="RHEA:10748"/>
        <dbReference type="ChEBI" id="CHEBI:15377"/>
        <dbReference type="ChEBI" id="CHEBI:15378"/>
        <dbReference type="ChEBI" id="CHEBI:16526"/>
        <dbReference type="ChEBI" id="CHEBI:17544"/>
        <dbReference type="EC" id="4.2.1.1"/>
    </reaction>
</comment>
<dbReference type="Proteomes" id="UP000091820">
    <property type="component" value="Unassembled WGS sequence"/>
</dbReference>
<evidence type="ECO:0000259" key="5">
    <source>
        <dbReference type="PROSITE" id="PS51144"/>
    </source>
</evidence>
<dbReference type="InterPro" id="IPR036398">
    <property type="entry name" value="CA_dom_sf"/>
</dbReference>
<comment type="function">
    <text evidence="4">Reversible hydration of carbon dioxide.</text>
</comment>
<dbReference type="PROSITE" id="PS51144">
    <property type="entry name" value="ALPHA_CA_2"/>
    <property type="match status" value="1"/>
</dbReference>
<dbReference type="SUPFAM" id="SSF51069">
    <property type="entry name" value="Carbonic anhydrase"/>
    <property type="match status" value="1"/>
</dbReference>
<dbReference type="EnsemblMetazoa" id="GBRI037415-RA">
    <property type="protein sequence ID" value="GBRI037415-PA"/>
    <property type="gene ID" value="GBRI037415"/>
</dbReference>
<protein>
    <recommendedName>
        <fullName evidence="4">Carbonic anhydrase</fullName>
        <ecNumber evidence="4">4.2.1.1</ecNumber>
    </recommendedName>
</protein>
<reference evidence="6" key="2">
    <citation type="submission" date="2020-05" db="UniProtKB">
        <authorList>
            <consortium name="EnsemblMetazoa"/>
        </authorList>
    </citation>
    <scope>IDENTIFICATION</scope>
    <source>
        <strain evidence="6">IAEA</strain>
    </source>
</reference>
<keyword evidence="4" id="KW-0456">Lyase</keyword>
<dbReference type="GO" id="GO:0004089">
    <property type="term" value="F:carbonate dehydratase activity"/>
    <property type="evidence" value="ECO:0007669"/>
    <property type="project" value="UniProtKB-UniRule"/>
</dbReference>
<accession>A0A1A9WYK7</accession>
<reference evidence="7" key="1">
    <citation type="submission" date="2014-03" db="EMBL/GenBank/DDBJ databases">
        <authorList>
            <person name="Aksoy S."/>
            <person name="Warren W."/>
            <person name="Wilson R.K."/>
        </authorList>
    </citation>
    <scope>NUCLEOTIDE SEQUENCE [LARGE SCALE GENOMIC DNA]</scope>
    <source>
        <strain evidence="7">IAEA</strain>
    </source>
</reference>
<sequence length="273" mass="31463">EPISYRNNTDDWYSRYPQCLGHKQSPIAIFRHKSIDIIVPPIFFGLYDIPMAEPIILHNSGHTVQFQIPKTVLDEKPFITGGILEGTFIVEQAHFHWGSATRKGSEHMLNGHRYDLEMHIVHHNSKFADVNTARHFENGVAVIALLFKIVKINDIGYTGLDLIYKNLKSIQFHNTTIKAEEIISLGSLLGNIDRNDFYTYHGSLTTPPCSETVTWIIFANILPISYSDIKKFWNIRDTTDNQYVNIRDLQSSLFRKVYHFGHLKLQTSGWNFD</sequence>
<proteinExistence type="inferred from homology"/>
<feature type="domain" description="Alpha-carbonic anhydrase" evidence="5">
    <location>
        <begin position="1"/>
        <end position="261"/>
    </location>
</feature>
<dbReference type="PANTHER" id="PTHR18952">
    <property type="entry name" value="CARBONIC ANHYDRASE"/>
    <property type="match status" value="1"/>
</dbReference>